<dbReference type="AlphaFoldDB" id="K8WZ84"/>
<protein>
    <submittedName>
        <fullName evidence="2">Calcium binding hemolysin protein</fullName>
    </submittedName>
</protein>
<accession>K8WZ84</accession>
<organism evidence="2 3">
    <name type="scientific">Providencia sneebia DSM 19967</name>
    <dbReference type="NCBI Taxonomy" id="1141660"/>
    <lineage>
        <taxon>Bacteria</taxon>
        <taxon>Pseudomonadati</taxon>
        <taxon>Pseudomonadota</taxon>
        <taxon>Gammaproteobacteria</taxon>
        <taxon>Enterobacterales</taxon>
        <taxon>Morganellaceae</taxon>
        <taxon>Providencia</taxon>
    </lineage>
</organism>
<keyword evidence="3" id="KW-1185">Reference proteome</keyword>
<comment type="caution">
    <text evidence="2">The sequence shown here is derived from an EMBL/GenBank/DDBJ whole genome shotgun (WGS) entry which is preliminary data.</text>
</comment>
<dbReference type="InterPro" id="IPR011049">
    <property type="entry name" value="Serralysin-like_metalloprot_C"/>
</dbReference>
<gene>
    <name evidence="2" type="ORF">OO7_00205</name>
</gene>
<dbReference type="Proteomes" id="UP000010290">
    <property type="component" value="Chromosome"/>
</dbReference>
<sequence length="363" mass="40880">MPINIQGYIQENNGVVNFSSDKPEIFKIDPLLNHEITITNFNIGMSKLDLSSLGDIHYWDEIANKKNNINSKQPLSSIAIKNNSVVTFESGNRQLTIVDNKGKLFSINIEFSPESRQIYSLQNSLTYENIRDRTLLDNISLFSDSQFNDGNIVEGKMLNVDGILYNNVFIGRNSQEIPDFIEAPNNQYKHFIYGRKGNDILIGSEGQETYYFELGDGKDTIANISSHYNPNKLYTPDILKFGEGISANNLQMKKENKDLLIEIKDTQDSVRIVSYFNDKRKQGVRIIEFSDGSVMTDKKINENIAKNNPLSLNSTYNQTELLVNMMSTLTNKSGVSSSVDNCLATQPQSMMSAGSNIIFSNNN</sequence>
<reference evidence="2 3" key="1">
    <citation type="journal article" date="2012" name="BMC Genomics">
        <title>Comparative genomics of bacteria in the genus Providencia isolated from wild Drosophila melanogaster.</title>
        <authorList>
            <person name="Galac M.R."/>
            <person name="Lazzaro B.P."/>
        </authorList>
    </citation>
    <scope>NUCLEOTIDE SEQUENCE [LARGE SCALE GENOMIC DNA]</scope>
    <source>
        <strain evidence="2 3">DSM 19967</strain>
    </source>
</reference>
<dbReference type="HOGENOM" id="CLU_762594_0_0_6"/>
<evidence type="ECO:0000259" key="1">
    <source>
        <dbReference type="Pfam" id="PF06594"/>
    </source>
</evidence>
<evidence type="ECO:0000313" key="2">
    <source>
        <dbReference type="EMBL" id="EKT61520.1"/>
    </source>
</evidence>
<dbReference type="RefSeq" id="WP_008913950.1">
    <property type="nucleotide sequence ID" value="NZ_CM001773.1"/>
</dbReference>
<dbReference type="PATRIC" id="fig|1141660.3.peg.41"/>
<dbReference type="SUPFAM" id="SSF51120">
    <property type="entry name" value="beta-Roll"/>
    <property type="match status" value="1"/>
</dbReference>
<proteinExistence type="predicted"/>
<name>K8WZ84_9GAMM</name>
<dbReference type="Pfam" id="PF06594">
    <property type="entry name" value="HCBP_related"/>
    <property type="match status" value="1"/>
</dbReference>
<dbReference type="Gene3D" id="2.150.10.10">
    <property type="entry name" value="Serralysin-like metalloprotease, C-terminal"/>
    <property type="match status" value="1"/>
</dbReference>
<evidence type="ECO:0000313" key="3">
    <source>
        <dbReference type="Proteomes" id="UP000010290"/>
    </source>
</evidence>
<dbReference type="InterPro" id="IPR010566">
    <property type="entry name" value="Haemolys_ca-bd"/>
</dbReference>
<dbReference type="EMBL" id="AKKN01000001">
    <property type="protein sequence ID" value="EKT61520.1"/>
    <property type="molecule type" value="Genomic_DNA"/>
</dbReference>
<dbReference type="OrthoDB" id="1676884at2"/>
<feature type="domain" description="Haemolysin-type calcium binding-related" evidence="1">
    <location>
        <begin position="258"/>
        <end position="297"/>
    </location>
</feature>